<gene>
    <name evidence="3" type="ORF">ATL17_0157</name>
</gene>
<proteinExistence type="predicted"/>
<comment type="caution">
    <text evidence="3">The sequence shown here is derived from an EMBL/GenBank/DDBJ whole genome shotgun (WGS) entry which is preliminary data.</text>
</comment>
<dbReference type="OrthoDB" id="9987781at2"/>
<feature type="region of interest" description="Disordered" evidence="2">
    <location>
        <begin position="18"/>
        <end position="61"/>
    </location>
</feature>
<feature type="compositionally biased region" description="Low complexity" evidence="2">
    <location>
        <begin position="31"/>
        <end position="50"/>
    </location>
</feature>
<sequence>MKKIFLSILAVGLLAACDNPQETPEVNEAPQTEVEVQVETEQQNDATTEQPEAETEQTGDLIQDLQNQADQVSKDIENNVNTLTEQGQEAVEQLGRDAQDALEQTQTSAQDLAKEAEKALDALTDGNTEDSQQVIGPDGEVLTLESCAAFTYDPENMDAKTRAKVEACEALFAAAQDEEGESQ</sequence>
<dbReference type="PROSITE" id="PS51257">
    <property type="entry name" value="PROKAR_LIPOPROTEIN"/>
    <property type="match status" value="1"/>
</dbReference>
<evidence type="ECO:0000313" key="4">
    <source>
        <dbReference type="Proteomes" id="UP000295391"/>
    </source>
</evidence>
<dbReference type="RefSeq" id="WP_133570887.1">
    <property type="nucleotide sequence ID" value="NZ_SNYR01000001.1"/>
</dbReference>
<reference evidence="3 4" key="1">
    <citation type="submission" date="2019-03" db="EMBL/GenBank/DDBJ databases">
        <title>Genomic Encyclopedia of Type Strains, Phase III (KMG-III): the genomes of soil and plant-associated and newly described type strains.</title>
        <authorList>
            <person name="Whitman W."/>
        </authorList>
    </citation>
    <scope>NUCLEOTIDE SEQUENCE [LARGE SCALE GENOMIC DNA]</scope>
    <source>
        <strain evidence="3 4">CGMCC 1.7002</strain>
    </source>
</reference>
<name>A0A4R6VRX1_9HYPH</name>
<keyword evidence="4" id="KW-1185">Reference proteome</keyword>
<dbReference type="EMBL" id="SNYR01000001">
    <property type="protein sequence ID" value="TDQ66171.1"/>
    <property type="molecule type" value="Genomic_DNA"/>
</dbReference>
<evidence type="ECO:0000256" key="1">
    <source>
        <dbReference type="SAM" id="Coils"/>
    </source>
</evidence>
<dbReference type="Proteomes" id="UP000295391">
    <property type="component" value="Unassembled WGS sequence"/>
</dbReference>
<feature type="coiled-coil region" evidence="1">
    <location>
        <begin position="62"/>
        <end position="122"/>
    </location>
</feature>
<keyword evidence="1" id="KW-0175">Coiled coil</keyword>
<evidence type="ECO:0000256" key="2">
    <source>
        <dbReference type="SAM" id="MobiDB-lite"/>
    </source>
</evidence>
<protein>
    <submittedName>
        <fullName evidence="3">Uncharacterized protein</fullName>
    </submittedName>
</protein>
<dbReference type="AlphaFoldDB" id="A0A4R6VRX1"/>
<accession>A0A4R6VRX1</accession>
<organism evidence="3 4">
    <name type="scientific">Maritalea mobilis</name>
    <dbReference type="NCBI Taxonomy" id="483324"/>
    <lineage>
        <taxon>Bacteria</taxon>
        <taxon>Pseudomonadati</taxon>
        <taxon>Pseudomonadota</taxon>
        <taxon>Alphaproteobacteria</taxon>
        <taxon>Hyphomicrobiales</taxon>
        <taxon>Devosiaceae</taxon>
        <taxon>Maritalea</taxon>
    </lineage>
</organism>
<evidence type="ECO:0000313" key="3">
    <source>
        <dbReference type="EMBL" id="TDQ66171.1"/>
    </source>
</evidence>